<accession>A0ABT9E858</accession>
<evidence type="ECO:0000313" key="2">
    <source>
        <dbReference type="EMBL" id="MDO9712250.1"/>
    </source>
</evidence>
<proteinExistence type="inferred from homology"/>
<comment type="caution">
    <text evidence="2">The sequence shown here is derived from an EMBL/GenBank/DDBJ whole genome shotgun (WGS) entry which is preliminary data.</text>
</comment>
<evidence type="ECO:0000256" key="1">
    <source>
        <dbReference type="ARBA" id="ARBA00006484"/>
    </source>
</evidence>
<dbReference type="PRINTS" id="PR00080">
    <property type="entry name" value="SDRFAMILY"/>
</dbReference>
<dbReference type="Pfam" id="PF13561">
    <property type="entry name" value="adh_short_C2"/>
    <property type="match status" value="1"/>
</dbReference>
<dbReference type="PANTHER" id="PTHR42879">
    <property type="entry name" value="3-OXOACYL-(ACYL-CARRIER-PROTEIN) REDUCTASE"/>
    <property type="match status" value="1"/>
</dbReference>
<dbReference type="SUPFAM" id="SSF51735">
    <property type="entry name" value="NAD(P)-binding Rossmann-fold domains"/>
    <property type="match status" value="1"/>
</dbReference>
<organism evidence="2 3">
    <name type="scientific">Paracraurococcus lichenis</name>
    <dbReference type="NCBI Taxonomy" id="3064888"/>
    <lineage>
        <taxon>Bacteria</taxon>
        <taxon>Pseudomonadati</taxon>
        <taxon>Pseudomonadota</taxon>
        <taxon>Alphaproteobacteria</taxon>
        <taxon>Acetobacterales</taxon>
        <taxon>Roseomonadaceae</taxon>
        <taxon>Paracraurococcus</taxon>
    </lineage>
</organism>
<dbReference type="InterPro" id="IPR002347">
    <property type="entry name" value="SDR_fam"/>
</dbReference>
<dbReference type="InterPro" id="IPR050259">
    <property type="entry name" value="SDR"/>
</dbReference>
<dbReference type="PRINTS" id="PR00081">
    <property type="entry name" value="GDHRDH"/>
</dbReference>
<dbReference type="RefSeq" id="WP_305107105.1">
    <property type="nucleotide sequence ID" value="NZ_JAUTWS010000043.1"/>
</dbReference>
<dbReference type="PROSITE" id="PS00061">
    <property type="entry name" value="ADH_SHORT"/>
    <property type="match status" value="1"/>
</dbReference>
<dbReference type="PANTHER" id="PTHR42879:SF2">
    <property type="entry name" value="3-OXOACYL-[ACYL-CARRIER-PROTEIN] REDUCTASE FABG"/>
    <property type="match status" value="1"/>
</dbReference>
<sequence length="267" mass="27716">MKIDLSGKTAIVTGSTGGIGFAIAAELAGSGAAVVLNGRKQAAVDGAIARLRQVVPSAMSRAVRGVAADLGTAEECAALVAVEPSADILVNNLGIFDPQDFFGTPDAEWERFFEVNVLSGVRLSRAYLPGMAKRGWGRVIFMSSESGLNIPADMIHYGVTKTADLALSRGLAKRMAGTGVTVNAVLPGPTLSEGVQEMLRPEQERTGKPVEEVAAEFVVTHRPSSIIRRAATVEEVANLVVYIASPLSSATTGAALRVDGGVVDTIA</sequence>
<name>A0ABT9E858_9PROT</name>
<dbReference type="InterPro" id="IPR020904">
    <property type="entry name" value="Sc_DH/Rdtase_CS"/>
</dbReference>
<dbReference type="Gene3D" id="3.40.50.720">
    <property type="entry name" value="NAD(P)-binding Rossmann-like Domain"/>
    <property type="match status" value="1"/>
</dbReference>
<comment type="similarity">
    <text evidence="1">Belongs to the short-chain dehydrogenases/reductases (SDR) family.</text>
</comment>
<evidence type="ECO:0000313" key="3">
    <source>
        <dbReference type="Proteomes" id="UP001243009"/>
    </source>
</evidence>
<dbReference type="EMBL" id="JAUTWS010000043">
    <property type="protein sequence ID" value="MDO9712250.1"/>
    <property type="molecule type" value="Genomic_DNA"/>
</dbReference>
<protein>
    <submittedName>
        <fullName evidence="2">SDR family oxidoreductase</fullName>
    </submittedName>
</protein>
<gene>
    <name evidence="2" type="ORF">Q7A36_28160</name>
</gene>
<dbReference type="Proteomes" id="UP001243009">
    <property type="component" value="Unassembled WGS sequence"/>
</dbReference>
<dbReference type="InterPro" id="IPR036291">
    <property type="entry name" value="NAD(P)-bd_dom_sf"/>
</dbReference>
<reference evidence="2 3" key="1">
    <citation type="submission" date="2023-08" db="EMBL/GenBank/DDBJ databases">
        <title>The draft genome sequence of Paracraurococcus sp. LOR1-02.</title>
        <authorList>
            <person name="Kingkaew E."/>
            <person name="Tanasupawat S."/>
        </authorList>
    </citation>
    <scope>NUCLEOTIDE SEQUENCE [LARGE SCALE GENOMIC DNA]</scope>
    <source>
        <strain evidence="2 3">LOR1-02</strain>
    </source>
</reference>
<keyword evidence="3" id="KW-1185">Reference proteome</keyword>